<evidence type="ECO:0000313" key="2">
    <source>
        <dbReference type="Proteomes" id="UP000297288"/>
    </source>
</evidence>
<proteinExistence type="predicted"/>
<dbReference type="OrthoDB" id="9780343at2"/>
<dbReference type="EMBL" id="SRME01000001">
    <property type="protein sequence ID" value="TGG89165.1"/>
    <property type="molecule type" value="Genomic_DNA"/>
</dbReference>
<comment type="caution">
    <text evidence="1">The sequence shown here is derived from an EMBL/GenBank/DDBJ whole genome shotgun (WGS) entry which is preliminary data.</text>
</comment>
<sequence length="229" mass="27225">MHFLGLKMMADFWKDTVKCPICGNEFMFSKVSSQAIKVKERDIDLKPIYKGVNPLKYSLITCPHCYFTFNEKDAENIKNEIKELHFSKIQDFLKTLSEKDMKGLDNYDTKDLDFYKKQIVIASEIYSILEKPFEVSRLLLKLSWVYREENDEKRELKILNNILKINNKFYESADNDRETIFLLFYDSYINYRLGKKEEAAKNIERLVRNYSKTKSPYIKAAKELRGELK</sequence>
<name>A0A4Z0W713_9BACT</name>
<dbReference type="InterPro" id="IPR018708">
    <property type="entry name" value="DUF2225"/>
</dbReference>
<accession>A0A4Z0W713</accession>
<evidence type="ECO:0000313" key="1">
    <source>
        <dbReference type="EMBL" id="TGG89165.1"/>
    </source>
</evidence>
<protein>
    <submittedName>
        <fullName evidence="1">DUF2225 domain-containing protein</fullName>
    </submittedName>
</protein>
<dbReference type="Pfam" id="PF09986">
    <property type="entry name" value="DUF2225"/>
    <property type="match status" value="1"/>
</dbReference>
<reference evidence="1 2" key="1">
    <citation type="submission" date="2019-04" db="EMBL/GenBank/DDBJ databases">
        <title>Draft genome sequence data and analysis of a Fermenting Bacterium, Geotoga petraea strain HO-Geo1, isolated from heavy-oil petroleum reservoir in Russia.</title>
        <authorList>
            <person name="Grouzdev D.S."/>
            <person name="Semenova E.M."/>
            <person name="Sokolova D.S."/>
            <person name="Tourova T.P."/>
            <person name="Poltaraus A.B."/>
            <person name="Nazina T.N."/>
        </authorList>
    </citation>
    <scope>NUCLEOTIDE SEQUENCE [LARGE SCALE GENOMIC DNA]</scope>
    <source>
        <strain evidence="1 2">HO-Geo1</strain>
    </source>
</reference>
<dbReference type="AlphaFoldDB" id="A0A4Z0W713"/>
<gene>
    <name evidence="1" type="ORF">E4650_02940</name>
</gene>
<organism evidence="1 2">
    <name type="scientific">Geotoga petraea</name>
    <dbReference type="NCBI Taxonomy" id="28234"/>
    <lineage>
        <taxon>Bacteria</taxon>
        <taxon>Thermotogati</taxon>
        <taxon>Thermotogota</taxon>
        <taxon>Thermotogae</taxon>
        <taxon>Petrotogales</taxon>
        <taxon>Petrotogaceae</taxon>
        <taxon>Geotoga</taxon>
    </lineage>
</organism>
<dbReference type="Proteomes" id="UP000297288">
    <property type="component" value="Unassembled WGS sequence"/>
</dbReference>